<protein>
    <submittedName>
        <fullName evidence="2">Uncharacterized protein</fullName>
    </submittedName>
</protein>
<organism evidence="2 3">
    <name type="scientific">Pleuronectes platessa</name>
    <name type="common">European plaice</name>
    <dbReference type="NCBI Taxonomy" id="8262"/>
    <lineage>
        <taxon>Eukaryota</taxon>
        <taxon>Metazoa</taxon>
        <taxon>Chordata</taxon>
        <taxon>Craniata</taxon>
        <taxon>Vertebrata</taxon>
        <taxon>Euteleostomi</taxon>
        <taxon>Actinopterygii</taxon>
        <taxon>Neopterygii</taxon>
        <taxon>Teleostei</taxon>
        <taxon>Neoteleostei</taxon>
        <taxon>Acanthomorphata</taxon>
        <taxon>Carangaria</taxon>
        <taxon>Pleuronectiformes</taxon>
        <taxon>Pleuronectoidei</taxon>
        <taxon>Pleuronectidae</taxon>
        <taxon>Pleuronectes</taxon>
    </lineage>
</organism>
<comment type="caution">
    <text evidence="2">The sequence shown here is derived from an EMBL/GenBank/DDBJ whole genome shotgun (WGS) entry which is preliminary data.</text>
</comment>
<gene>
    <name evidence="2" type="ORF">PLEPLA_LOCUS8902</name>
</gene>
<keyword evidence="3" id="KW-1185">Reference proteome</keyword>
<dbReference type="AlphaFoldDB" id="A0A9N7YCV2"/>
<feature type="region of interest" description="Disordered" evidence="1">
    <location>
        <begin position="245"/>
        <end position="286"/>
    </location>
</feature>
<accession>A0A9N7YCV2</accession>
<dbReference type="Proteomes" id="UP001153269">
    <property type="component" value="Unassembled WGS sequence"/>
</dbReference>
<reference evidence="2" key="1">
    <citation type="submission" date="2020-03" db="EMBL/GenBank/DDBJ databases">
        <authorList>
            <person name="Weist P."/>
        </authorList>
    </citation>
    <scope>NUCLEOTIDE SEQUENCE</scope>
</reference>
<name>A0A9N7YCV2_PLEPL</name>
<sequence length="311" mass="33794">MAVALIRTDVPKGEESNSIVRHPDSPVWRRVRLQLCGSFGQRRKEVMLSDLSVSARHNQRLGDKLEKTTRAAGQRTLIVQASPPHPHPAPHTTECSVPGHQMTTQCVLGLHRDGLERGKRLPTLKPTPSPNLFNTSPSSSGLFEIDPLAHHQEITTVDSLSRLLLPGGSSPSLDAATPAPTGSSALPPPPPAPCSALLLLCCCCLSCLKDDCCTLQFKIRLSLWLLSLRTLLSLLFLSTLHTDQGRPHPSVYKPNLPEGRRSNGVHTVSPRLAGRPASDGEHLPSKTFTGCRRSNINSRFVSAAARCHRQC</sequence>
<evidence type="ECO:0000313" key="3">
    <source>
        <dbReference type="Proteomes" id="UP001153269"/>
    </source>
</evidence>
<evidence type="ECO:0000313" key="2">
    <source>
        <dbReference type="EMBL" id="CAB1421021.1"/>
    </source>
</evidence>
<dbReference type="EMBL" id="CADEAL010000500">
    <property type="protein sequence ID" value="CAB1421021.1"/>
    <property type="molecule type" value="Genomic_DNA"/>
</dbReference>
<proteinExistence type="predicted"/>
<evidence type="ECO:0000256" key="1">
    <source>
        <dbReference type="SAM" id="MobiDB-lite"/>
    </source>
</evidence>